<dbReference type="EMBL" id="JH000201">
    <property type="protein sequence ID" value="EGW02321.1"/>
    <property type="molecule type" value="Genomic_DNA"/>
</dbReference>
<dbReference type="GlyGen" id="G3H7T1">
    <property type="glycosylation" value="1 site"/>
</dbReference>
<dbReference type="InterPro" id="IPR035941">
    <property type="entry name" value="FGD1-4_PH2"/>
</dbReference>
<dbReference type="GO" id="GO:0046847">
    <property type="term" value="P:filopodium assembly"/>
    <property type="evidence" value="ECO:0007669"/>
    <property type="project" value="TreeGrafter"/>
</dbReference>
<dbReference type="CDD" id="cd13236">
    <property type="entry name" value="PH2_FGD1-4"/>
    <property type="match status" value="1"/>
</dbReference>
<proteinExistence type="predicted"/>
<evidence type="ECO:0000313" key="3">
    <source>
        <dbReference type="EMBL" id="EGW02321.1"/>
    </source>
</evidence>
<accession>G3H7T1</accession>
<dbReference type="PaxDb" id="10029-XP_007617276.1"/>
<dbReference type="AlphaFoldDB" id="G3H7T1"/>
<feature type="domain" description="PH" evidence="2">
    <location>
        <begin position="1"/>
        <end position="91"/>
    </location>
</feature>
<protein>
    <submittedName>
        <fullName evidence="3">FYVE, RhoGEF and PH domain-containing protein 1</fullName>
    </submittedName>
</protein>
<dbReference type="Proteomes" id="UP000001075">
    <property type="component" value="Unassembled WGS sequence"/>
</dbReference>
<evidence type="ECO:0000256" key="1">
    <source>
        <dbReference type="SAM" id="MobiDB-lite"/>
    </source>
</evidence>
<dbReference type="GO" id="GO:0005737">
    <property type="term" value="C:cytoplasm"/>
    <property type="evidence" value="ECO:0007669"/>
    <property type="project" value="TreeGrafter"/>
</dbReference>
<dbReference type="PANTHER" id="PTHR12673">
    <property type="entry name" value="FACIOGENITAL DYSPLASIA PROTEIN"/>
    <property type="match status" value="1"/>
</dbReference>
<dbReference type="SMART" id="SM00233">
    <property type="entry name" value="PH"/>
    <property type="match status" value="1"/>
</dbReference>
<dbReference type="eggNOG" id="KOG4424">
    <property type="taxonomic scope" value="Eukaryota"/>
</dbReference>
<dbReference type="GO" id="GO:0005085">
    <property type="term" value="F:guanyl-nucleotide exchange factor activity"/>
    <property type="evidence" value="ECO:0007669"/>
    <property type="project" value="TreeGrafter"/>
</dbReference>
<evidence type="ECO:0000313" key="4">
    <source>
        <dbReference type="Proteomes" id="UP000001075"/>
    </source>
</evidence>
<dbReference type="PANTHER" id="PTHR12673:SF79">
    <property type="entry name" value="FYVE, RHOGEF AND PH DOMAIN-CONTAINING PROTEIN 1"/>
    <property type="match status" value="1"/>
</dbReference>
<dbReference type="Gene3D" id="2.30.29.30">
    <property type="entry name" value="Pleckstrin-homology domain (PH domain)/Phosphotyrosine-binding domain (PTB)"/>
    <property type="match status" value="1"/>
</dbReference>
<dbReference type="InterPro" id="IPR001849">
    <property type="entry name" value="PH_domain"/>
</dbReference>
<organism evidence="3 4">
    <name type="scientific">Cricetulus griseus</name>
    <name type="common">Chinese hamster</name>
    <name type="synonym">Cricetulus barabensis griseus</name>
    <dbReference type="NCBI Taxonomy" id="10029"/>
    <lineage>
        <taxon>Eukaryota</taxon>
        <taxon>Metazoa</taxon>
        <taxon>Chordata</taxon>
        <taxon>Craniata</taxon>
        <taxon>Vertebrata</taxon>
        <taxon>Euteleostomi</taxon>
        <taxon>Mammalia</taxon>
        <taxon>Eutheria</taxon>
        <taxon>Euarchontoglires</taxon>
        <taxon>Glires</taxon>
        <taxon>Rodentia</taxon>
        <taxon>Myomorpha</taxon>
        <taxon>Muroidea</taxon>
        <taxon>Cricetidae</taxon>
        <taxon>Cricetinae</taxon>
        <taxon>Cricetulus</taxon>
    </lineage>
</organism>
<dbReference type="Pfam" id="PF00169">
    <property type="entry name" value="PH"/>
    <property type="match status" value="1"/>
</dbReference>
<dbReference type="GO" id="GO:0007010">
    <property type="term" value="P:cytoskeleton organization"/>
    <property type="evidence" value="ECO:0007669"/>
    <property type="project" value="TreeGrafter"/>
</dbReference>
<dbReference type="InParanoid" id="G3H7T1"/>
<dbReference type="InterPro" id="IPR011993">
    <property type="entry name" value="PH-like_dom_sf"/>
</dbReference>
<feature type="region of interest" description="Disordered" evidence="1">
    <location>
        <begin position="93"/>
        <end position="131"/>
    </location>
</feature>
<sequence>MEKGGKGWHKAWFVVPENEPLVLYIYGAPQDVKAQRSLPLIGFEVGPPEAGERPDRRHVFKITQSHLSWYFSPETEELQRRWMAVLGRAGRGDTFCPGPTLSEDREMEETPVAAAGATAEPPEASQTRDKT</sequence>
<reference evidence="4" key="1">
    <citation type="journal article" date="2011" name="Nat. Biotechnol.">
        <title>The genomic sequence of the Chinese hamster ovary (CHO)-K1 cell line.</title>
        <authorList>
            <person name="Xu X."/>
            <person name="Nagarajan H."/>
            <person name="Lewis N.E."/>
            <person name="Pan S."/>
            <person name="Cai Z."/>
            <person name="Liu X."/>
            <person name="Chen W."/>
            <person name="Xie M."/>
            <person name="Wang W."/>
            <person name="Hammond S."/>
            <person name="Andersen M.R."/>
            <person name="Neff N."/>
            <person name="Passarelli B."/>
            <person name="Koh W."/>
            <person name="Fan H.C."/>
            <person name="Wang J."/>
            <person name="Gui Y."/>
            <person name="Lee K.H."/>
            <person name="Betenbaugh M.J."/>
            <person name="Quake S.R."/>
            <person name="Famili I."/>
            <person name="Palsson B.O."/>
            <person name="Wang J."/>
        </authorList>
    </citation>
    <scope>NUCLEOTIDE SEQUENCE [LARGE SCALE GENOMIC DNA]</scope>
    <source>
        <strain evidence="4">CHO K1 cell line</strain>
    </source>
</reference>
<dbReference type="SUPFAM" id="SSF50729">
    <property type="entry name" value="PH domain-like"/>
    <property type="match status" value="1"/>
</dbReference>
<dbReference type="FunFam" id="2.30.29.30:FF:000102">
    <property type="entry name" value="FYVE, RhoGEF and PH domain-containing protein 4"/>
    <property type="match status" value="1"/>
</dbReference>
<feature type="compositionally biased region" description="Low complexity" evidence="1">
    <location>
        <begin position="110"/>
        <end position="124"/>
    </location>
</feature>
<dbReference type="PROSITE" id="PS50003">
    <property type="entry name" value="PH_DOMAIN"/>
    <property type="match status" value="1"/>
</dbReference>
<dbReference type="InterPro" id="IPR051092">
    <property type="entry name" value="FYVE_RhoGEF_PH"/>
</dbReference>
<evidence type="ECO:0000259" key="2">
    <source>
        <dbReference type="PROSITE" id="PS50003"/>
    </source>
</evidence>
<gene>
    <name evidence="3" type="ORF">I79_006421</name>
</gene>
<name>G3H7T1_CRIGR</name>
<dbReference type="STRING" id="10029.G3H7T1"/>